<organism evidence="2 3">
    <name type="scientific">Leptospira hartskeerlii</name>
    <dbReference type="NCBI Taxonomy" id="2023177"/>
    <lineage>
        <taxon>Bacteria</taxon>
        <taxon>Pseudomonadati</taxon>
        <taxon>Spirochaetota</taxon>
        <taxon>Spirochaetia</taxon>
        <taxon>Leptospirales</taxon>
        <taxon>Leptospiraceae</taxon>
        <taxon>Leptospira</taxon>
    </lineage>
</organism>
<comment type="caution">
    <text evidence="2">The sequence shown here is derived from an EMBL/GenBank/DDBJ whole genome shotgun (WGS) entry which is preliminary data.</text>
</comment>
<proteinExistence type="predicted"/>
<dbReference type="OrthoDB" id="9804312at2"/>
<gene>
    <name evidence="2" type="ORF">CH357_03715</name>
</gene>
<evidence type="ECO:0000259" key="1">
    <source>
        <dbReference type="Pfam" id="PF08241"/>
    </source>
</evidence>
<dbReference type="AlphaFoldDB" id="A0A2M9XG05"/>
<accession>A0A2M9XG05</accession>
<keyword evidence="3" id="KW-1185">Reference proteome</keyword>
<evidence type="ECO:0000313" key="3">
    <source>
        <dbReference type="Proteomes" id="UP000232196"/>
    </source>
</evidence>
<dbReference type="Pfam" id="PF08241">
    <property type="entry name" value="Methyltransf_11"/>
    <property type="match status" value="1"/>
</dbReference>
<dbReference type="RefSeq" id="WP_100705430.1">
    <property type="nucleotide sequence ID" value="NZ_NPDL01000002.1"/>
</dbReference>
<dbReference type="PANTHER" id="PTHR43861:SF6">
    <property type="entry name" value="METHYLTRANSFERASE TYPE 11"/>
    <property type="match status" value="1"/>
</dbReference>
<feature type="domain" description="Methyltransferase type 11" evidence="1">
    <location>
        <begin position="43"/>
        <end position="131"/>
    </location>
</feature>
<dbReference type="SUPFAM" id="SSF53335">
    <property type="entry name" value="S-adenosyl-L-methionine-dependent methyltransferases"/>
    <property type="match status" value="1"/>
</dbReference>
<name>A0A2M9XG05_9LEPT</name>
<dbReference type="EMBL" id="NPDN01000002">
    <property type="protein sequence ID" value="PJZ26610.1"/>
    <property type="molecule type" value="Genomic_DNA"/>
</dbReference>
<evidence type="ECO:0000313" key="2">
    <source>
        <dbReference type="EMBL" id="PJZ26610.1"/>
    </source>
</evidence>
<dbReference type="CDD" id="cd02440">
    <property type="entry name" value="AdoMet_MTases"/>
    <property type="match status" value="1"/>
</dbReference>
<sequence length="249" mass="29018">MATLENRDLKPHAILDESSRYKKAKKIHLLTEKFGLHRKGTLLEVGTGSGFIAAYFTKIFSEVNSVDVNDQRQTVENIRFKKIEGTKLPFKNEYFDLVITNHVIEHVGNYENQIDHLKEISRVLKKDGMLYLAVPNRWRLIEPHYKLPLLSWLPHFLSNLYVRLTRKGDFYDCFPLSRSAAFLILKKTGFEVKEATMEAIRIYAEIESPSPIIKFFISQLPSWVYIPLMPWMSTLIFVCKKKGFLGFDK</sequence>
<protein>
    <recommendedName>
        <fullName evidence="1">Methyltransferase type 11 domain-containing protein</fullName>
    </recommendedName>
</protein>
<dbReference type="InterPro" id="IPR029063">
    <property type="entry name" value="SAM-dependent_MTases_sf"/>
</dbReference>
<dbReference type="Gene3D" id="3.40.50.150">
    <property type="entry name" value="Vaccinia Virus protein VP39"/>
    <property type="match status" value="1"/>
</dbReference>
<dbReference type="Proteomes" id="UP000232196">
    <property type="component" value="Unassembled WGS sequence"/>
</dbReference>
<dbReference type="GO" id="GO:0008757">
    <property type="term" value="F:S-adenosylmethionine-dependent methyltransferase activity"/>
    <property type="evidence" value="ECO:0007669"/>
    <property type="project" value="InterPro"/>
</dbReference>
<dbReference type="InterPro" id="IPR013216">
    <property type="entry name" value="Methyltransf_11"/>
</dbReference>
<reference evidence="2 3" key="1">
    <citation type="submission" date="2017-07" db="EMBL/GenBank/DDBJ databases">
        <title>Leptospira spp. isolated from tropical soils.</title>
        <authorList>
            <person name="Thibeaux R."/>
            <person name="Iraola G."/>
            <person name="Ferres I."/>
            <person name="Bierque E."/>
            <person name="Girault D."/>
            <person name="Soupe-Gilbert M.-E."/>
            <person name="Picardeau M."/>
            <person name="Goarant C."/>
        </authorList>
    </citation>
    <scope>NUCLEOTIDE SEQUENCE [LARGE SCALE GENOMIC DNA]</scope>
    <source>
        <strain evidence="2 3">MCA1-C-A1</strain>
    </source>
</reference>
<dbReference type="PANTHER" id="PTHR43861">
    <property type="entry name" value="TRANS-ACONITATE 2-METHYLTRANSFERASE-RELATED"/>
    <property type="match status" value="1"/>
</dbReference>